<feature type="coiled-coil region" evidence="1">
    <location>
        <begin position="581"/>
        <end position="720"/>
    </location>
</feature>
<accession>A0ABD2AA67</accession>
<dbReference type="AlphaFoldDB" id="A0ABD2AA67"/>
<feature type="coiled-coil region" evidence="1">
    <location>
        <begin position="215"/>
        <end position="242"/>
    </location>
</feature>
<keyword evidence="5" id="KW-1185">Reference proteome</keyword>
<dbReference type="Gene3D" id="1.20.5.990">
    <property type="entry name" value="Nemo cc2-lz domain - 1d5 darpin complex"/>
    <property type="match status" value="1"/>
</dbReference>
<gene>
    <name evidence="4" type="ORF">V1478_013214</name>
</gene>
<sequence>MDSQEQDSTDFVNVNHKSSSMSKTEFENLGFVIDNGKPKFKLDESISTTFLPHVELTKSETSLDDNDTLSFVILGKKSLDSIQASSLATYSDIQQKCMSIDYNSIISSLNSSEIQQKLAELLQENVKLKETLKQNTVAMKQQFNTLVTWQEEVMNVHKHHKQKFTETRQLINILKQENAELKLKLCAVNADDTIVDNTKEFSNSLVKEFGNSIHLNQLQEKISSLTDELHNFKSNCAKLSEDVERYISLPSITNIQLKETSYTTEKQNLKIKELKDQDIKRDEPEEQNVKRNEPEEQNPKIKQLEEQNLEKIKFEIGGSTDQVQIKELDQLNSSLKDEIQLLHGSINLNMKQMSDHIISPQSHYFTQNIKQYGEMLQEVTDCFIAQITRYSAIQKCIKECINILDACETIKLPEQYDMVEKNWSLQLEQLQIYKDKLSIYQKTLHEEQLKLIIDRQNFIKIQNQFQKIFSDYNSILYELQMISEENIRLNIMKDTISKESSQKIIELEKHKNENERKFNDIKTTLEQERETWSEQKKLFDNLRKSLNMEYKRLIDQKEMLFSLHEEKELVDKQCQLHRSNEKLLQTEKETLEQNCKQLIADADALRIQLEEKENALTELTEEKKNALTEKETLEQNCKQLIADADVLRIQLEEKENSLTELTLINKEQNKELMQQKNEIELLKIQILYYEEDFNSEKRAKEELSVEKNQLQRELEIAYRKIGHLHHPDQE</sequence>
<dbReference type="EMBL" id="JAUDFV010000153">
    <property type="protein sequence ID" value="KAL2717514.1"/>
    <property type="molecule type" value="Genomic_DNA"/>
</dbReference>
<organism evidence="4 5">
    <name type="scientific">Vespula squamosa</name>
    <name type="common">Southern yellow jacket</name>
    <name type="synonym">Wasp</name>
    <dbReference type="NCBI Taxonomy" id="30214"/>
    <lineage>
        <taxon>Eukaryota</taxon>
        <taxon>Metazoa</taxon>
        <taxon>Ecdysozoa</taxon>
        <taxon>Arthropoda</taxon>
        <taxon>Hexapoda</taxon>
        <taxon>Insecta</taxon>
        <taxon>Pterygota</taxon>
        <taxon>Neoptera</taxon>
        <taxon>Endopterygota</taxon>
        <taxon>Hymenoptera</taxon>
        <taxon>Apocrita</taxon>
        <taxon>Aculeata</taxon>
        <taxon>Vespoidea</taxon>
        <taxon>Vespidae</taxon>
        <taxon>Vespinae</taxon>
        <taxon>Vespula</taxon>
    </lineage>
</organism>
<dbReference type="PANTHER" id="PTHR31553">
    <property type="entry name" value="NF-KAPPA-B ESSENTIAL MODULATOR"/>
    <property type="match status" value="1"/>
</dbReference>
<evidence type="ECO:0000313" key="4">
    <source>
        <dbReference type="EMBL" id="KAL2717514.1"/>
    </source>
</evidence>
<feature type="coiled-coil region" evidence="1">
    <location>
        <begin position="111"/>
        <end position="138"/>
    </location>
</feature>
<keyword evidence="1" id="KW-0175">Coiled coil</keyword>
<feature type="region of interest" description="Disordered" evidence="2">
    <location>
        <begin position="274"/>
        <end position="299"/>
    </location>
</feature>
<evidence type="ECO:0000256" key="1">
    <source>
        <dbReference type="SAM" id="Coils"/>
    </source>
</evidence>
<feature type="domain" description="NF-kappa-B essential modulator NEMO N-terminal" evidence="3">
    <location>
        <begin position="113"/>
        <end position="178"/>
    </location>
</feature>
<evidence type="ECO:0000259" key="3">
    <source>
        <dbReference type="Pfam" id="PF11577"/>
    </source>
</evidence>
<dbReference type="Pfam" id="PF11577">
    <property type="entry name" value="NEMO"/>
    <property type="match status" value="1"/>
</dbReference>
<protein>
    <submittedName>
        <fullName evidence="4">Interaptin-like</fullName>
    </submittedName>
</protein>
<dbReference type="Proteomes" id="UP001607302">
    <property type="component" value="Unassembled WGS sequence"/>
</dbReference>
<dbReference type="InterPro" id="IPR021063">
    <property type="entry name" value="NEMO_N"/>
</dbReference>
<dbReference type="Gene3D" id="1.20.5.390">
    <property type="entry name" value="L1 transposable element, trimerization domain"/>
    <property type="match status" value="1"/>
</dbReference>
<dbReference type="PANTHER" id="PTHR31553:SF1">
    <property type="entry name" value="NF-KAPPA-B ESSENTIAL MODULATOR"/>
    <property type="match status" value="1"/>
</dbReference>
<proteinExistence type="predicted"/>
<name>A0ABD2AA67_VESSQ</name>
<evidence type="ECO:0000256" key="2">
    <source>
        <dbReference type="SAM" id="MobiDB-lite"/>
    </source>
</evidence>
<comment type="caution">
    <text evidence="4">The sequence shown here is derived from an EMBL/GenBank/DDBJ whole genome shotgun (WGS) entry which is preliminary data.</text>
</comment>
<evidence type="ECO:0000313" key="5">
    <source>
        <dbReference type="Proteomes" id="UP001607302"/>
    </source>
</evidence>
<reference evidence="4 5" key="1">
    <citation type="journal article" date="2024" name="Ann. Entomol. Soc. Am.">
        <title>Genomic analyses of the southern and eastern yellowjacket wasps (Hymenoptera: Vespidae) reveal evolutionary signatures of social life.</title>
        <authorList>
            <person name="Catto M.A."/>
            <person name="Caine P.B."/>
            <person name="Orr S.E."/>
            <person name="Hunt B.G."/>
            <person name="Goodisman M.A.D."/>
        </authorList>
    </citation>
    <scope>NUCLEOTIDE SEQUENCE [LARGE SCALE GENOMIC DNA]</scope>
    <source>
        <strain evidence="4">233</strain>
        <tissue evidence="4">Head and thorax</tissue>
    </source>
</reference>
<dbReference type="InterPro" id="IPR051301">
    <property type="entry name" value="Optineurin/NFkB_EssMod"/>
</dbReference>